<dbReference type="InterPro" id="IPR005183">
    <property type="entry name" value="DUF305_CopM-like"/>
</dbReference>
<evidence type="ECO:0000313" key="5">
    <source>
        <dbReference type="Proteomes" id="UP000184290"/>
    </source>
</evidence>
<dbReference type="EMBL" id="FQZC01000004">
    <property type="protein sequence ID" value="SHJ74987.1"/>
    <property type="molecule type" value="Genomic_DNA"/>
</dbReference>
<keyword evidence="2" id="KW-0732">Signal</keyword>
<accession>A0ABY1IP92</accession>
<organism evidence="4 5">
    <name type="scientific">Aureimonas altamirensis DSM 21988</name>
    <dbReference type="NCBI Taxonomy" id="1121026"/>
    <lineage>
        <taxon>Bacteria</taxon>
        <taxon>Pseudomonadati</taxon>
        <taxon>Pseudomonadota</taxon>
        <taxon>Alphaproteobacteria</taxon>
        <taxon>Hyphomicrobiales</taxon>
        <taxon>Aurantimonadaceae</taxon>
        <taxon>Aureimonas</taxon>
    </lineage>
</organism>
<feature type="compositionally biased region" description="Polar residues" evidence="1">
    <location>
        <begin position="33"/>
        <end position="42"/>
    </location>
</feature>
<dbReference type="Gene3D" id="1.20.1260.10">
    <property type="match status" value="1"/>
</dbReference>
<gene>
    <name evidence="4" type="ORF">SAMN02745911_3204</name>
</gene>
<keyword evidence="5" id="KW-1185">Reference proteome</keyword>
<name>A0ABY1IP92_9HYPH</name>
<comment type="caution">
    <text evidence="4">The sequence shown here is derived from an EMBL/GenBank/DDBJ whole genome shotgun (WGS) entry which is preliminary data.</text>
</comment>
<sequence length="132" mass="14161">MKRFFLAAALAAMAAGSASAQDAGSHAGHDMSAMTSTDTESPATKAYMDAMDRMHGPMMDGVANADPDVAFVLGMIPHHQGAIDMAKIVLEYGKDDFTRKLAQEVIAAQETEITAMRDWLKQRGIAEPAPHR</sequence>
<proteinExistence type="predicted"/>
<dbReference type="Proteomes" id="UP000184290">
    <property type="component" value="Unassembled WGS sequence"/>
</dbReference>
<dbReference type="InterPro" id="IPR012347">
    <property type="entry name" value="Ferritin-like"/>
</dbReference>
<reference evidence="4 5" key="1">
    <citation type="submission" date="2016-11" db="EMBL/GenBank/DDBJ databases">
        <authorList>
            <person name="Varghese N."/>
            <person name="Submissions S."/>
        </authorList>
    </citation>
    <scope>NUCLEOTIDE SEQUENCE [LARGE SCALE GENOMIC DNA]</scope>
    <source>
        <strain evidence="4 5">DSM 21988</strain>
    </source>
</reference>
<dbReference type="Pfam" id="PF03713">
    <property type="entry name" value="DUF305"/>
    <property type="match status" value="1"/>
</dbReference>
<feature type="region of interest" description="Disordered" evidence="1">
    <location>
        <begin position="21"/>
        <end position="42"/>
    </location>
</feature>
<dbReference type="PANTHER" id="PTHR36933">
    <property type="entry name" value="SLL0788 PROTEIN"/>
    <property type="match status" value="1"/>
</dbReference>
<feature type="chain" id="PRO_5046406358" description="DUF305 domain-containing protein" evidence="2">
    <location>
        <begin position="21"/>
        <end position="132"/>
    </location>
</feature>
<evidence type="ECO:0000256" key="2">
    <source>
        <dbReference type="SAM" id="SignalP"/>
    </source>
</evidence>
<feature type="signal peptide" evidence="2">
    <location>
        <begin position="1"/>
        <end position="20"/>
    </location>
</feature>
<evidence type="ECO:0000313" key="4">
    <source>
        <dbReference type="EMBL" id="SHJ74987.1"/>
    </source>
</evidence>
<dbReference type="PANTHER" id="PTHR36933:SF1">
    <property type="entry name" value="SLL0788 PROTEIN"/>
    <property type="match status" value="1"/>
</dbReference>
<feature type="domain" description="DUF305" evidence="3">
    <location>
        <begin position="23"/>
        <end position="120"/>
    </location>
</feature>
<evidence type="ECO:0000259" key="3">
    <source>
        <dbReference type="Pfam" id="PF03713"/>
    </source>
</evidence>
<protein>
    <recommendedName>
        <fullName evidence="3">DUF305 domain-containing protein</fullName>
    </recommendedName>
</protein>
<dbReference type="RefSeq" id="WP_060608795.1">
    <property type="nucleotide sequence ID" value="NZ_FQZC01000004.1"/>
</dbReference>
<evidence type="ECO:0000256" key="1">
    <source>
        <dbReference type="SAM" id="MobiDB-lite"/>
    </source>
</evidence>